<proteinExistence type="predicted"/>
<name>A0A2S6AY90_9NOCA</name>
<dbReference type="GO" id="GO:0006281">
    <property type="term" value="P:DNA repair"/>
    <property type="evidence" value="ECO:0007669"/>
    <property type="project" value="TreeGrafter"/>
</dbReference>
<dbReference type="InterPro" id="IPR050155">
    <property type="entry name" value="HAD-like_hydrolase_sf"/>
</dbReference>
<evidence type="ECO:0000313" key="2">
    <source>
        <dbReference type="Proteomes" id="UP000239874"/>
    </source>
</evidence>
<reference evidence="1 2" key="1">
    <citation type="submission" date="2018-02" db="EMBL/GenBank/DDBJ databases">
        <title>8 Nocardia nova and 1 Nocardia cyriacigeorgica strain used for evolution to TMP-SMX.</title>
        <authorList>
            <person name="Mehta H."/>
            <person name="Weng J."/>
            <person name="Shamoo Y."/>
        </authorList>
    </citation>
    <scope>NUCLEOTIDE SEQUENCE [LARGE SCALE GENOMIC DNA]</scope>
    <source>
        <strain evidence="1 2">MDA3139</strain>
    </source>
</reference>
<dbReference type="Proteomes" id="UP000239874">
    <property type="component" value="Unassembled WGS sequence"/>
</dbReference>
<dbReference type="CDD" id="cd01427">
    <property type="entry name" value="HAD_like"/>
    <property type="match status" value="1"/>
</dbReference>
<dbReference type="InterPro" id="IPR023214">
    <property type="entry name" value="HAD_sf"/>
</dbReference>
<dbReference type="PANTHER" id="PTHR43434:SF1">
    <property type="entry name" value="PHOSPHOGLYCOLATE PHOSPHATASE"/>
    <property type="match status" value="1"/>
</dbReference>
<comment type="caution">
    <text evidence="1">The sequence shown here is derived from an EMBL/GenBank/DDBJ whole genome shotgun (WGS) entry which is preliminary data.</text>
</comment>
<gene>
    <name evidence="1" type="ORF">C5E45_00940</name>
</gene>
<dbReference type="GO" id="GO:0008967">
    <property type="term" value="F:phosphoglycolate phosphatase activity"/>
    <property type="evidence" value="ECO:0007669"/>
    <property type="project" value="TreeGrafter"/>
</dbReference>
<dbReference type="EMBL" id="PSZC01000001">
    <property type="protein sequence ID" value="PPJ40181.1"/>
    <property type="molecule type" value="Genomic_DNA"/>
</dbReference>
<organism evidence="1 2">
    <name type="scientific">Nocardia nova</name>
    <dbReference type="NCBI Taxonomy" id="37330"/>
    <lineage>
        <taxon>Bacteria</taxon>
        <taxon>Bacillati</taxon>
        <taxon>Actinomycetota</taxon>
        <taxon>Actinomycetes</taxon>
        <taxon>Mycobacteriales</taxon>
        <taxon>Nocardiaceae</taxon>
        <taxon>Nocardia</taxon>
    </lineage>
</organism>
<dbReference type="PANTHER" id="PTHR43434">
    <property type="entry name" value="PHOSPHOGLYCOLATE PHOSPHATASE"/>
    <property type="match status" value="1"/>
</dbReference>
<dbReference type="InterPro" id="IPR036412">
    <property type="entry name" value="HAD-like_sf"/>
</dbReference>
<sequence length="224" mass="22810">MAAIIASRPCTLLDFDGPVCSVFAGISARHVAQELGQAIGLPLPPTLGATSDPFEILQYAAEVSDAAAEAAEQALTALEVEAVALAVPAPHAHDVIRAAAHRPGGTVAIVSNNSIAAIDAYLTAHNLHDLVSGVYARTSATTPLKPSPYLLLSALSNLRLEAHGAIFIGDSTTDLIAAGAAGIPAIGYANKPGKAERFAQYSPAATIGDMSALLDAIRTQSVSP</sequence>
<dbReference type="SUPFAM" id="SSF56784">
    <property type="entry name" value="HAD-like"/>
    <property type="match status" value="1"/>
</dbReference>
<dbReference type="Pfam" id="PF13419">
    <property type="entry name" value="HAD_2"/>
    <property type="match status" value="1"/>
</dbReference>
<dbReference type="InterPro" id="IPR041492">
    <property type="entry name" value="HAD_2"/>
</dbReference>
<accession>A0A2S6AY90</accession>
<evidence type="ECO:0000313" key="1">
    <source>
        <dbReference type="EMBL" id="PPJ40181.1"/>
    </source>
</evidence>
<dbReference type="AlphaFoldDB" id="A0A2S6AY90"/>
<protein>
    <submittedName>
        <fullName evidence="1">Haloacid dehalogenase</fullName>
    </submittedName>
</protein>
<dbReference type="GO" id="GO:0005829">
    <property type="term" value="C:cytosol"/>
    <property type="evidence" value="ECO:0007669"/>
    <property type="project" value="TreeGrafter"/>
</dbReference>
<dbReference type="Gene3D" id="3.40.50.1000">
    <property type="entry name" value="HAD superfamily/HAD-like"/>
    <property type="match status" value="1"/>
</dbReference>